<dbReference type="STRING" id="1646377.BS640_09990"/>
<dbReference type="InterPro" id="IPR029058">
    <property type="entry name" value="AB_hydrolase_fold"/>
</dbReference>
<comment type="caution">
    <text evidence="1">The sequence shown here is derived from an EMBL/GenBank/DDBJ whole genome shotgun (WGS) entry which is preliminary data.</text>
</comment>
<accession>A0A1X0WG38</accession>
<evidence type="ECO:0000313" key="1">
    <source>
        <dbReference type="EMBL" id="ORJ25742.1"/>
    </source>
</evidence>
<proteinExistence type="predicted"/>
<evidence type="ECO:0000313" key="2">
    <source>
        <dbReference type="Proteomes" id="UP000192536"/>
    </source>
</evidence>
<sequence>MMAQWDGGAFCQPLLDWLANAGYSVAVYDTVGLCKGTKDLHEATAVWGEFLLEHEPNIDLLIGQAYGGAIAQHLLANELAYVSKFIGISAPTYCDSLLREKLNGVLIDLNEISAEAGLKKLLWCIRPDTDDTLPQVEGQAPAGTVERLATGLKQLQSADARHIIADYQGSALWIYGSHSRLVNTVNIVPAQGRSDHQSVKLPHCGMHPFRDVPLEAIKAVETFLQEAM</sequence>
<dbReference type="EMBL" id="MRWE01000013">
    <property type="protein sequence ID" value="ORJ25742.1"/>
    <property type="molecule type" value="Genomic_DNA"/>
</dbReference>
<evidence type="ECO:0008006" key="3">
    <source>
        <dbReference type="Google" id="ProtNLM"/>
    </source>
</evidence>
<protein>
    <recommendedName>
        <fullName evidence="3">Alpha/beta hydrolase</fullName>
    </recommendedName>
</protein>
<dbReference type="AlphaFoldDB" id="A0A1X0WG38"/>
<dbReference type="Proteomes" id="UP000192536">
    <property type="component" value="Unassembled WGS sequence"/>
</dbReference>
<reference evidence="1 2" key="1">
    <citation type="journal article" date="2017" name="Int. J. Syst. Evol. Microbiol.">
        <title>Rouxiella badensis sp. nov. and Rouxiella silvae sp. nov. isolated from peat bog soil in Germany and emendation of the genus description.</title>
        <authorList>
            <person name="Le Fleche-Mateos A."/>
            <person name="Kugler J.H."/>
            <person name="Hansen S.H."/>
            <person name="Syldatk C."/>
            <person name="Hausmann R."/>
            <person name="Lomprez F."/>
            <person name="Vandenbogaert M."/>
            <person name="Manuguerra J.C."/>
            <person name="Grimont P.A."/>
        </authorList>
    </citation>
    <scope>NUCLEOTIDE SEQUENCE [LARGE SCALE GENOMIC DNA]</scope>
    <source>
        <strain evidence="1 2">DSM 100043</strain>
    </source>
</reference>
<organism evidence="1 2">
    <name type="scientific">Rouxiella badensis</name>
    <dbReference type="NCBI Taxonomy" id="1646377"/>
    <lineage>
        <taxon>Bacteria</taxon>
        <taxon>Pseudomonadati</taxon>
        <taxon>Pseudomonadota</taxon>
        <taxon>Gammaproteobacteria</taxon>
        <taxon>Enterobacterales</taxon>
        <taxon>Yersiniaceae</taxon>
        <taxon>Rouxiella</taxon>
    </lineage>
</organism>
<gene>
    <name evidence="1" type="ORF">BS640_09990</name>
</gene>
<keyword evidence="2" id="KW-1185">Reference proteome</keyword>
<dbReference type="Gene3D" id="3.40.50.1820">
    <property type="entry name" value="alpha/beta hydrolase"/>
    <property type="match status" value="1"/>
</dbReference>
<name>A0A1X0WG38_9GAMM</name>
<dbReference type="SUPFAM" id="SSF53474">
    <property type="entry name" value="alpha/beta-Hydrolases"/>
    <property type="match status" value="1"/>
</dbReference>